<evidence type="ECO:0000256" key="1">
    <source>
        <dbReference type="SAM" id="MobiDB-lite"/>
    </source>
</evidence>
<reference evidence="3 4" key="1">
    <citation type="submission" date="2018-07" db="EMBL/GenBank/DDBJ databases">
        <title>Exploring interactions and the metabolic potential of the ultra-small soil bacteria Hylemonella gracilis.</title>
        <authorList>
            <person name="Tyc O."/>
            <person name="Kulkarni P."/>
            <person name="Gawehns F."/>
            <person name="Hundscheid M."/>
            <person name="Zweers H."/>
            <person name="Garbeva P."/>
        </authorList>
    </citation>
    <scope>NUCLEOTIDE SEQUENCE [LARGE SCALE GENOMIC DNA]</scope>
    <source>
        <strain evidence="3 4">NS1</strain>
    </source>
</reference>
<name>A0A4P6UK28_9BURK</name>
<feature type="region of interest" description="Disordered" evidence="1">
    <location>
        <begin position="25"/>
        <end position="60"/>
    </location>
</feature>
<dbReference type="KEGG" id="hgr:DW355_08570"/>
<gene>
    <name evidence="3" type="ORF">DW355_08570</name>
</gene>
<dbReference type="RefSeq" id="WP_131279289.1">
    <property type="nucleotide sequence ID" value="NZ_CP031395.1"/>
</dbReference>
<evidence type="ECO:0000313" key="4">
    <source>
        <dbReference type="Proteomes" id="UP000292939"/>
    </source>
</evidence>
<evidence type="ECO:0000256" key="2">
    <source>
        <dbReference type="SAM" id="SignalP"/>
    </source>
</evidence>
<protein>
    <recommendedName>
        <fullName evidence="5">DUF2782 domain-containing protein</fullName>
    </recommendedName>
</protein>
<proteinExistence type="predicted"/>
<feature type="compositionally biased region" description="Polar residues" evidence="1">
    <location>
        <begin position="94"/>
        <end position="106"/>
    </location>
</feature>
<dbReference type="EMBL" id="CP031395">
    <property type="protein sequence ID" value="QBK04814.1"/>
    <property type="molecule type" value="Genomic_DNA"/>
</dbReference>
<dbReference type="Proteomes" id="UP000292939">
    <property type="component" value="Chromosome"/>
</dbReference>
<dbReference type="PROSITE" id="PS51257">
    <property type="entry name" value="PROKAR_LIPOPROTEIN"/>
    <property type="match status" value="1"/>
</dbReference>
<evidence type="ECO:0008006" key="5">
    <source>
        <dbReference type="Google" id="ProtNLM"/>
    </source>
</evidence>
<dbReference type="AlphaFoldDB" id="A0A4P6UK28"/>
<sequence>MFARRLLPPLLTLGLACVQAQTVPSEAPAPAPGVANKVPADQTVERSTDQRVEQIQHEDKGSRIDELRVGGETRSITVNPKIGKGTAPAYEITPESNNRNPATSDGNGEGRARWKIFSY</sequence>
<dbReference type="Gene3D" id="2.20.130.30">
    <property type="entry name" value="Protein of unknown function DUF2782"/>
    <property type="match status" value="1"/>
</dbReference>
<feature type="signal peptide" evidence="2">
    <location>
        <begin position="1"/>
        <end position="20"/>
    </location>
</feature>
<keyword evidence="2" id="KW-0732">Signal</keyword>
<dbReference type="OrthoDB" id="8688876at2"/>
<feature type="region of interest" description="Disordered" evidence="1">
    <location>
        <begin position="77"/>
        <end position="119"/>
    </location>
</feature>
<feature type="chain" id="PRO_5020444369" description="DUF2782 domain-containing protein" evidence="2">
    <location>
        <begin position="21"/>
        <end position="119"/>
    </location>
</feature>
<organism evidence="3 4">
    <name type="scientific">Hylemonella gracilis</name>
    <dbReference type="NCBI Taxonomy" id="80880"/>
    <lineage>
        <taxon>Bacteria</taxon>
        <taxon>Pseudomonadati</taxon>
        <taxon>Pseudomonadota</taxon>
        <taxon>Betaproteobacteria</taxon>
        <taxon>Burkholderiales</taxon>
        <taxon>Comamonadaceae</taxon>
        <taxon>Hylemonella</taxon>
    </lineage>
</organism>
<accession>A0A4P6UK28</accession>
<evidence type="ECO:0000313" key="3">
    <source>
        <dbReference type="EMBL" id="QBK04814.1"/>
    </source>
</evidence>
<feature type="compositionally biased region" description="Basic and acidic residues" evidence="1">
    <location>
        <begin position="43"/>
        <end position="60"/>
    </location>
</feature>